<gene>
    <name evidence="1" type="ORF">XPG1_2562</name>
</gene>
<dbReference type="STRING" id="1354304.XPG1_2562"/>
<dbReference type="PANTHER" id="PTHR35802">
    <property type="entry name" value="PROTEASE SYNTHASE AND SPORULATION PROTEIN PAI 2"/>
    <property type="match status" value="1"/>
</dbReference>
<organism evidence="1 2">
    <name type="scientific">Xenorhabdus poinarii G6</name>
    <dbReference type="NCBI Taxonomy" id="1354304"/>
    <lineage>
        <taxon>Bacteria</taxon>
        <taxon>Pseudomonadati</taxon>
        <taxon>Pseudomonadota</taxon>
        <taxon>Gammaproteobacteria</taxon>
        <taxon>Enterobacterales</taxon>
        <taxon>Morganellaceae</taxon>
        <taxon>Xenorhabdus</taxon>
    </lineage>
</organism>
<name>A0A068R5B8_9GAMM</name>
<dbReference type="Pfam" id="PF04299">
    <property type="entry name" value="FMN_bind_2"/>
    <property type="match status" value="1"/>
</dbReference>
<dbReference type="SUPFAM" id="SSF50475">
    <property type="entry name" value="FMN-binding split barrel"/>
    <property type="match status" value="1"/>
</dbReference>
<dbReference type="PANTHER" id="PTHR35802:SF1">
    <property type="entry name" value="PROTEASE SYNTHASE AND SPORULATION PROTEIN PAI 2"/>
    <property type="match status" value="1"/>
</dbReference>
<keyword evidence="2" id="KW-1185">Reference proteome</keyword>
<dbReference type="EMBL" id="FO704551">
    <property type="protein sequence ID" value="CDG22214.1"/>
    <property type="molecule type" value="Genomic_DNA"/>
</dbReference>
<dbReference type="AlphaFoldDB" id="A0A068R5B8"/>
<reference evidence="1 2" key="1">
    <citation type="submission" date="2013-07" db="EMBL/GenBank/DDBJ databases">
        <authorList>
            <person name="Genoscope - CEA"/>
        </authorList>
    </citation>
    <scope>NUCLEOTIDE SEQUENCE [LARGE SCALE GENOMIC DNA]</scope>
    <source>
        <strain evidence="1 2">G6</strain>
    </source>
</reference>
<dbReference type="InterPro" id="IPR012349">
    <property type="entry name" value="Split_barrel_FMN-bd"/>
</dbReference>
<dbReference type="OrthoDB" id="9794948at2"/>
<dbReference type="PIRSF" id="PIRSF010372">
    <property type="entry name" value="PaiB"/>
    <property type="match status" value="1"/>
</dbReference>
<evidence type="ECO:0000313" key="1">
    <source>
        <dbReference type="EMBL" id="CDG22214.1"/>
    </source>
</evidence>
<dbReference type="KEGG" id="xpo:XPG1_2562"/>
<dbReference type="Proteomes" id="UP000032735">
    <property type="component" value="Chromosome"/>
</dbReference>
<protein>
    <submittedName>
        <fullName evidence="1">FMN-binding negative transcriptional regulator</fullName>
    </submittedName>
</protein>
<sequence>MYIPKKMEMTDQNSVSTFIINNSFGILISPTLIGTHLPFVFTPAEGKMGVLYGHVAKANQHWKEFEGQRVLVIFTGPHAYISPTWYKAHHAVPTWNYSAVHCYGVVEILGHEETKLVMETLVNAFEPSLIENKELMPDSYLNQKMQAIVGFKIWIDEIQAKEKLGQHRSQDDQRGVYTALKNSTKSDNVKLANYMKKRHIGTGD</sequence>
<evidence type="ECO:0000313" key="2">
    <source>
        <dbReference type="Proteomes" id="UP000032735"/>
    </source>
</evidence>
<dbReference type="HOGENOM" id="CLU_065853_3_0_6"/>
<dbReference type="InterPro" id="IPR007396">
    <property type="entry name" value="TR_PAI2-type"/>
</dbReference>
<proteinExistence type="predicted"/>
<accession>A0A068R5B8</accession>
<dbReference type="RefSeq" id="WP_045959209.1">
    <property type="nucleotide sequence ID" value="NZ_FO704551.1"/>
</dbReference>
<dbReference type="Gene3D" id="2.30.110.10">
    <property type="entry name" value="Electron Transport, Fmn-binding Protein, Chain A"/>
    <property type="match status" value="1"/>
</dbReference>